<evidence type="ECO:0000313" key="3">
    <source>
        <dbReference type="Proteomes" id="UP001153737"/>
    </source>
</evidence>
<keyword evidence="3" id="KW-1185">Reference proteome</keyword>
<dbReference type="InterPro" id="IPR000626">
    <property type="entry name" value="Ubiquitin-like_dom"/>
</dbReference>
<feature type="domain" description="Ubiquitin-like" evidence="1">
    <location>
        <begin position="40"/>
        <end position="111"/>
    </location>
</feature>
<proteinExistence type="predicted"/>
<dbReference type="PRINTS" id="PR00348">
    <property type="entry name" value="UBIQUITIN"/>
</dbReference>
<evidence type="ECO:0000313" key="2">
    <source>
        <dbReference type="EMBL" id="CAG9813372.1"/>
    </source>
</evidence>
<dbReference type="InterPro" id="IPR050158">
    <property type="entry name" value="Ubiquitin_ubiquitin-like"/>
</dbReference>
<dbReference type="PANTHER" id="PTHR10666">
    <property type="entry name" value="UBIQUITIN"/>
    <property type="match status" value="1"/>
</dbReference>
<reference evidence="2" key="1">
    <citation type="submission" date="2022-01" db="EMBL/GenBank/DDBJ databases">
        <authorList>
            <person name="King R."/>
        </authorList>
    </citation>
    <scope>NUCLEOTIDE SEQUENCE</scope>
</reference>
<evidence type="ECO:0000259" key="1">
    <source>
        <dbReference type="SMART" id="SM00213"/>
    </source>
</evidence>
<sequence>MLFDSSLIPQKIPIVPKEERDYTVQKDITHELSWHATPNEQILIETISGKIITLNVEPGETIRDVKLDINDKEGISLENQLLMMLGKQLEDSHTLDEYDIRGGSPLKLLLRSNT</sequence>
<dbReference type="AlphaFoldDB" id="A0A9N9SCH4"/>
<dbReference type="Gene3D" id="3.10.20.90">
    <property type="entry name" value="Phosphatidylinositol 3-kinase Catalytic Subunit, Chain A, domain 1"/>
    <property type="match status" value="1"/>
</dbReference>
<name>A0A9N9SCH4_PHACE</name>
<dbReference type="SUPFAM" id="SSF54236">
    <property type="entry name" value="Ubiquitin-like"/>
    <property type="match status" value="1"/>
</dbReference>
<dbReference type="Proteomes" id="UP001153737">
    <property type="component" value="Chromosome 1"/>
</dbReference>
<dbReference type="InterPro" id="IPR019956">
    <property type="entry name" value="Ubiquitin_dom"/>
</dbReference>
<dbReference type="OrthoDB" id="428577at2759"/>
<reference evidence="2" key="2">
    <citation type="submission" date="2022-10" db="EMBL/GenBank/DDBJ databases">
        <authorList>
            <consortium name="ENA_rothamsted_submissions"/>
            <consortium name="culmorum"/>
            <person name="King R."/>
        </authorList>
    </citation>
    <scope>NUCLEOTIDE SEQUENCE</scope>
</reference>
<gene>
    <name evidence="2" type="ORF">PHAECO_LOCUS288</name>
</gene>
<protein>
    <recommendedName>
        <fullName evidence="1">Ubiquitin-like domain-containing protein</fullName>
    </recommendedName>
</protein>
<organism evidence="2 3">
    <name type="scientific">Phaedon cochleariae</name>
    <name type="common">Mustard beetle</name>
    <dbReference type="NCBI Taxonomy" id="80249"/>
    <lineage>
        <taxon>Eukaryota</taxon>
        <taxon>Metazoa</taxon>
        <taxon>Ecdysozoa</taxon>
        <taxon>Arthropoda</taxon>
        <taxon>Hexapoda</taxon>
        <taxon>Insecta</taxon>
        <taxon>Pterygota</taxon>
        <taxon>Neoptera</taxon>
        <taxon>Endopterygota</taxon>
        <taxon>Coleoptera</taxon>
        <taxon>Polyphaga</taxon>
        <taxon>Cucujiformia</taxon>
        <taxon>Chrysomeloidea</taxon>
        <taxon>Chrysomelidae</taxon>
        <taxon>Chrysomelinae</taxon>
        <taxon>Chrysomelini</taxon>
        <taxon>Phaedon</taxon>
    </lineage>
</organism>
<dbReference type="EMBL" id="OU896707">
    <property type="protein sequence ID" value="CAG9813372.1"/>
    <property type="molecule type" value="Genomic_DNA"/>
</dbReference>
<dbReference type="InterPro" id="IPR029071">
    <property type="entry name" value="Ubiquitin-like_domsf"/>
</dbReference>
<dbReference type="Pfam" id="PF00240">
    <property type="entry name" value="ubiquitin"/>
    <property type="match status" value="1"/>
</dbReference>
<dbReference type="SMART" id="SM00213">
    <property type="entry name" value="UBQ"/>
    <property type="match status" value="1"/>
</dbReference>
<accession>A0A9N9SCH4</accession>